<evidence type="ECO:0000256" key="2">
    <source>
        <dbReference type="ARBA" id="ARBA00022692"/>
    </source>
</evidence>
<keyword evidence="4" id="KW-0256">Endoplasmic reticulum</keyword>
<accession>A0ABQ9IHI6</accession>
<dbReference type="InterPro" id="IPR046401">
    <property type="entry name" value="FITM1/2"/>
</dbReference>
<feature type="transmembrane region" description="Helical" evidence="9">
    <location>
        <begin position="104"/>
        <end position="124"/>
    </location>
</feature>
<evidence type="ECO:0000256" key="3">
    <source>
        <dbReference type="ARBA" id="ARBA00022801"/>
    </source>
</evidence>
<evidence type="ECO:0000256" key="5">
    <source>
        <dbReference type="ARBA" id="ARBA00022989"/>
    </source>
</evidence>
<keyword evidence="6" id="KW-0443">Lipid metabolism</keyword>
<reference evidence="10 11" key="1">
    <citation type="submission" date="2023-02" db="EMBL/GenBank/DDBJ databases">
        <title>LHISI_Scaffold_Assembly.</title>
        <authorList>
            <person name="Stuart O.P."/>
            <person name="Cleave R."/>
            <person name="Magrath M.J.L."/>
            <person name="Mikheyev A.S."/>
        </authorList>
    </citation>
    <scope>NUCLEOTIDE SEQUENCE [LARGE SCALE GENOMIC DNA]</scope>
    <source>
        <strain evidence="10">Daus_M_001</strain>
        <tissue evidence="10">Leg muscle</tissue>
    </source>
</reference>
<evidence type="ECO:0000256" key="6">
    <source>
        <dbReference type="ARBA" id="ARBA00023098"/>
    </source>
</evidence>
<comment type="subcellular location">
    <subcellularLocation>
        <location evidence="1">Endoplasmic reticulum membrane</location>
        <topology evidence="1">Multi-pass membrane protein</topology>
    </subcellularLocation>
</comment>
<dbReference type="EMBL" id="JARBHB010000001">
    <property type="protein sequence ID" value="KAJ8895689.1"/>
    <property type="molecule type" value="Genomic_DNA"/>
</dbReference>
<evidence type="ECO:0000256" key="1">
    <source>
        <dbReference type="ARBA" id="ARBA00004477"/>
    </source>
</evidence>
<feature type="transmembrane region" description="Helical" evidence="9">
    <location>
        <begin position="296"/>
        <end position="314"/>
    </location>
</feature>
<evidence type="ECO:0000256" key="8">
    <source>
        <dbReference type="SAM" id="MobiDB-lite"/>
    </source>
</evidence>
<keyword evidence="7 9" id="KW-0472">Membrane</keyword>
<feature type="transmembrane region" description="Helical" evidence="9">
    <location>
        <begin position="62"/>
        <end position="84"/>
    </location>
</feature>
<feature type="transmembrane region" description="Helical" evidence="9">
    <location>
        <begin position="263"/>
        <end position="289"/>
    </location>
</feature>
<dbReference type="PANTHER" id="PTHR23129:SF0">
    <property type="entry name" value="ACYL-COENZYME A DIPHOSPHATASE FITM2"/>
    <property type="match status" value="1"/>
</dbReference>
<feature type="region of interest" description="Disordered" evidence="8">
    <location>
        <begin position="366"/>
        <end position="388"/>
    </location>
</feature>
<organism evidence="10 11">
    <name type="scientific">Dryococelus australis</name>
    <dbReference type="NCBI Taxonomy" id="614101"/>
    <lineage>
        <taxon>Eukaryota</taxon>
        <taxon>Metazoa</taxon>
        <taxon>Ecdysozoa</taxon>
        <taxon>Arthropoda</taxon>
        <taxon>Hexapoda</taxon>
        <taxon>Insecta</taxon>
        <taxon>Pterygota</taxon>
        <taxon>Neoptera</taxon>
        <taxon>Polyneoptera</taxon>
        <taxon>Phasmatodea</taxon>
        <taxon>Verophasmatodea</taxon>
        <taxon>Anareolatae</taxon>
        <taxon>Phasmatidae</taxon>
        <taxon>Eurycanthinae</taxon>
        <taxon>Dryococelus</taxon>
    </lineage>
</organism>
<proteinExistence type="inferred from homology"/>
<keyword evidence="11" id="KW-1185">Reference proteome</keyword>
<name>A0ABQ9IHI6_9NEOP</name>
<dbReference type="Proteomes" id="UP001159363">
    <property type="component" value="Chromosome 1"/>
</dbReference>
<dbReference type="Pfam" id="PF10261">
    <property type="entry name" value="FIT"/>
    <property type="match status" value="2"/>
</dbReference>
<dbReference type="HAMAP" id="MF_03230">
    <property type="entry name" value="FITM2"/>
    <property type="match status" value="1"/>
</dbReference>
<keyword evidence="2 9" id="KW-0812">Transmembrane</keyword>
<protein>
    <submittedName>
        <fullName evidence="10">Uncharacterized protein</fullName>
    </submittedName>
</protein>
<comment type="caution">
    <text evidence="10">The sequence shown here is derived from an EMBL/GenBank/DDBJ whole genome shotgun (WGS) entry which is preliminary data.</text>
</comment>
<evidence type="ECO:0000256" key="7">
    <source>
        <dbReference type="ARBA" id="ARBA00023136"/>
    </source>
</evidence>
<evidence type="ECO:0000256" key="9">
    <source>
        <dbReference type="SAM" id="Phobius"/>
    </source>
</evidence>
<dbReference type="PANTHER" id="PTHR23129">
    <property type="entry name" value="ACYL-COENZYME A DIPHOSPHATASE FITM2"/>
    <property type="match status" value="1"/>
</dbReference>
<evidence type="ECO:0000256" key="4">
    <source>
        <dbReference type="ARBA" id="ARBA00022824"/>
    </source>
</evidence>
<gene>
    <name evidence="10" type="ORF">PR048_001025</name>
</gene>
<sequence length="388" mass="44913">MATKRRPLHPNRKFNFRPNTDNFRLTTETPQCETKGKKPLPDPSSVKQVLLIMVMHVCRKSMFVDTSVKVGIYGGSLFLVSFLADVLPMPRTYFARSDNLFNQYFVKFGWGWTLCLTVPFVVLSSHTYCCGKREKIAQHVVRLGIATAAWYFWTKLFNYVENNYGRCNVVDKRFQSKEACLEGGFFWHGFDISGHAFILIYSSLIIIEECRAINGWDGIKDMIRNETHLRSSRETAPGSSPLRSLTNEEFTLLQLSYEKFTPYIRSLFIAMTILSVLWDVMLISTMLYYHIMIEKFISGAVAILTWFVTYRFWYAKPNVLPNLPGEGLFKYRDTRQSRAPSFKRKPTVNKGEIPKFMGMPLYGLKKQDTKEDDDENCENDPITTSLRV</sequence>
<keyword evidence="3" id="KW-0378">Hydrolase</keyword>
<evidence type="ECO:0000313" key="11">
    <source>
        <dbReference type="Proteomes" id="UP001159363"/>
    </source>
</evidence>
<keyword evidence="5 9" id="KW-1133">Transmembrane helix</keyword>
<dbReference type="InterPro" id="IPR019388">
    <property type="entry name" value="FIT"/>
</dbReference>
<evidence type="ECO:0000313" key="10">
    <source>
        <dbReference type="EMBL" id="KAJ8895689.1"/>
    </source>
</evidence>